<dbReference type="PANTHER" id="PTHR43720">
    <property type="entry name" value="2-AMINOMUCONIC SEMIALDEHYDE DEHYDROGENASE"/>
    <property type="match status" value="1"/>
</dbReference>
<feature type="active site" evidence="4">
    <location>
        <position position="248"/>
    </location>
</feature>
<gene>
    <name evidence="7" type="primary">aldHT_3</name>
    <name evidence="7" type="ORF">LMG23994_05577</name>
</gene>
<evidence type="ECO:0000256" key="4">
    <source>
        <dbReference type="PROSITE-ProRule" id="PRU10007"/>
    </source>
</evidence>
<reference evidence="7 8" key="1">
    <citation type="submission" date="2021-08" db="EMBL/GenBank/DDBJ databases">
        <authorList>
            <person name="Peeters C."/>
        </authorList>
    </citation>
    <scope>NUCLEOTIDE SEQUENCE [LARGE SCALE GENOMIC DNA]</scope>
    <source>
        <strain evidence="7 8">LMG 23994</strain>
    </source>
</reference>
<name>A0ABM8XXB9_9BURK</name>
<keyword evidence="3" id="KW-0520">NAD</keyword>
<keyword evidence="8" id="KW-1185">Reference proteome</keyword>
<dbReference type="CDD" id="cd07097">
    <property type="entry name" value="ALDH_KGSADH-YcbD"/>
    <property type="match status" value="1"/>
</dbReference>
<protein>
    <submittedName>
        <fullName evidence="7">Aldehyde dehydrogenase, thermostable</fullName>
        <ecNumber evidence="7">1.2.1.5</ecNumber>
    </submittedName>
</protein>
<dbReference type="Gene3D" id="3.40.605.10">
    <property type="entry name" value="Aldehyde Dehydrogenase, Chain A, domain 1"/>
    <property type="match status" value="1"/>
</dbReference>
<dbReference type="PROSITE" id="PS00070">
    <property type="entry name" value="ALDEHYDE_DEHYDR_CYS"/>
    <property type="match status" value="1"/>
</dbReference>
<dbReference type="Pfam" id="PF00171">
    <property type="entry name" value="Aldedh"/>
    <property type="match status" value="1"/>
</dbReference>
<dbReference type="PROSITE" id="PS00687">
    <property type="entry name" value="ALDEHYDE_DEHYDR_GLU"/>
    <property type="match status" value="1"/>
</dbReference>
<accession>A0ABM8XXB9</accession>
<dbReference type="EC" id="1.2.1.5" evidence="7"/>
<dbReference type="InterPro" id="IPR016161">
    <property type="entry name" value="Ald_DH/histidinol_DH"/>
</dbReference>
<proteinExistence type="inferred from homology"/>
<evidence type="ECO:0000256" key="2">
    <source>
        <dbReference type="ARBA" id="ARBA00023002"/>
    </source>
</evidence>
<dbReference type="RefSeq" id="WP_224008594.1">
    <property type="nucleotide sequence ID" value="NZ_CAJZAF010000040.1"/>
</dbReference>
<evidence type="ECO:0000256" key="1">
    <source>
        <dbReference type="ARBA" id="ARBA00009986"/>
    </source>
</evidence>
<organism evidence="7 8">
    <name type="scientific">Cupriavidus pinatubonensis</name>
    <dbReference type="NCBI Taxonomy" id="248026"/>
    <lineage>
        <taxon>Bacteria</taxon>
        <taxon>Pseudomonadati</taxon>
        <taxon>Pseudomonadota</taxon>
        <taxon>Betaproteobacteria</taxon>
        <taxon>Burkholderiales</taxon>
        <taxon>Burkholderiaceae</taxon>
        <taxon>Cupriavidus</taxon>
    </lineage>
</organism>
<evidence type="ECO:0000256" key="3">
    <source>
        <dbReference type="ARBA" id="ARBA00023027"/>
    </source>
</evidence>
<comment type="similarity">
    <text evidence="1 5">Belongs to the aldehyde dehydrogenase family.</text>
</comment>
<dbReference type="InterPro" id="IPR016160">
    <property type="entry name" value="Ald_DH_CS_CYS"/>
</dbReference>
<dbReference type="SUPFAM" id="SSF53720">
    <property type="entry name" value="ALDH-like"/>
    <property type="match status" value="1"/>
</dbReference>
<evidence type="ECO:0000259" key="6">
    <source>
        <dbReference type="Pfam" id="PF00171"/>
    </source>
</evidence>
<dbReference type="InterPro" id="IPR016162">
    <property type="entry name" value="Ald_DH_N"/>
</dbReference>
<dbReference type="InterPro" id="IPR029510">
    <property type="entry name" value="Ald_DH_CS_GLU"/>
</dbReference>
<dbReference type="Proteomes" id="UP000701702">
    <property type="component" value="Unassembled WGS sequence"/>
</dbReference>
<feature type="domain" description="Aldehyde dehydrogenase" evidence="6">
    <location>
        <begin position="13"/>
        <end position="478"/>
    </location>
</feature>
<dbReference type="Gene3D" id="3.40.309.10">
    <property type="entry name" value="Aldehyde Dehydrogenase, Chain A, domain 2"/>
    <property type="match status" value="1"/>
</dbReference>
<dbReference type="InterPro" id="IPR015590">
    <property type="entry name" value="Aldehyde_DH_dom"/>
</dbReference>
<dbReference type="InterPro" id="IPR016163">
    <property type="entry name" value="Ald_DH_C"/>
</dbReference>
<sequence length="484" mass="51266">MADSFDNLIAGEWVRGSDYSENRNPSNVDDLIGLYAEGTVDDVNTAVNSAVAAAPHWKRFGVQARCDLLDAIGSELLRRKEELGDLLAREEGKTLPEAIGEVVRAGHIFKFFAAQCIASHGEVHSSLRASASVEVTREPLGVVGIITPWNFPIAIPAWKVAPALAYGNCVVLKPAENTSASAWALAEVIQRVGVPPGVFNLVMGRGDTVGKAITEHPDVAGISFTGSTRVGLSIAQSSSTALKRKQVEMGGKNPQVVLDDADLDLAVDISLQSAFYSSGQRCTAASRLIVTEGIYSRFVRELTARVSALRVGDARAAGTDIGPVVSRAQLQSHMRYVDKALSAGARLVAGGTTVSCHTGSGNKGYFMAPTLFAETDNAMVLNQEEVFGPVACIIKAADYDEALFIANDSPYGLSAGIATSSLKYAARFKNDVQAGMVMVNLPTAGVDYHVPFGGRKASSVGPREQGLYARDFYTVIKTSYTAAG</sequence>
<keyword evidence="2 5" id="KW-0560">Oxidoreductase</keyword>
<evidence type="ECO:0000313" key="8">
    <source>
        <dbReference type="Proteomes" id="UP000701702"/>
    </source>
</evidence>
<dbReference type="PANTHER" id="PTHR43720:SF2">
    <property type="entry name" value="2-AMINOMUCONIC SEMIALDEHYDE DEHYDROGENASE"/>
    <property type="match status" value="1"/>
</dbReference>
<evidence type="ECO:0000256" key="5">
    <source>
        <dbReference type="RuleBase" id="RU003345"/>
    </source>
</evidence>
<comment type="caution">
    <text evidence="7">The sequence shown here is derived from an EMBL/GenBank/DDBJ whole genome shotgun (WGS) entry which is preliminary data.</text>
</comment>
<dbReference type="EMBL" id="CAJZAF010000040">
    <property type="protein sequence ID" value="CAG9185009.1"/>
    <property type="molecule type" value="Genomic_DNA"/>
</dbReference>
<evidence type="ECO:0000313" key="7">
    <source>
        <dbReference type="EMBL" id="CAG9185009.1"/>
    </source>
</evidence>
<dbReference type="GO" id="GO:0004030">
    <property type="term" value="F:aldehyde dehydrogenase [NAD(P)+] activity"/>
    <property type="evidence" value="ECO:0007669"/>
    <property type="project" value="UniProtKB-EC"/>
</dbReference>